<dbReference type="InterPro" id="IPR000639">
    <property type="entry name" value="Epox_hydrolase-like"/>
</dbReference>
<feature type="compositionally biased region" description="Basic and acidic residues" evidence="4">
    <location>
        <begin position="501"/>
        <end position="516"/>
    </location>
</feature>
<dbReference type="InterPro" id="IPR002486">
    <property type="entry name" value="Col_cuticle_N"/>
</dbReference>
<keyword evidence="6" id="KW-1185">Reference proteome</keyword>
<dbReference type="PRINTS" id="PR00412">
    <property type="entry name" value="EPOXHYDRLASE"/>
</dbReference>
<dbReference type="InterPro" id="IPR000073">
    <property type="entry name" value="AB_hydrolase_1"/>
</dbReference>
<dbReference type="InterPro" id="IPR008160">
    <property type="entry name" value="Collagen"/>
</dbReference>
<feature type="compositionally biased region" description="Gly residues" evidence="4">
    <location>
        <begin position="597"/>
        <end position="613"/>
    </location>
</feature>
<dbReference type="InterPro" id="IPR029058">
    <property type="entry name" value="AB_hydrolase_fold"/>
</dbReference>
<dbReference type="GO" id="GO:0042302">
    <property type="term" value="F:structural constituent of cuticle"/>
    <property type="evidence" value="ECO:0007669"/>
    <property type="project" value="InterPro"/>
</dbReference>
<evidence type="ECO:0000256" key="3">
    <source>
        <dbReference type="ARBA" id="ARBA00038334"/>
    </source>
</evidence>
<feature type="compositionally biased region" description="Low complexity" evidence="4">
    <location>
        <begin position="465"/>
        <end position="484"/>
    </location>
</feature>
<dbReference type="SUPFAM" id="SSF53474">
    <property type="entry name" value="alpha/beta-Hydrolases"/>
    <property type="match status" value="1"/>
</dbReference>
<evidence type="ECO:0000256" key="1">
    <source>
        <dbReference type="ARBA" id="ARBA00022737"/>
    </source>
</evidence>
<sequence length="621" mass="66565">MLIQWLRYRGNYFVTKPHPKPRVLEGWKDGYVELSDIKLHYVEKGDKNQPLMLLLHGFPEFWYSWRYQLNYFDQNYHVVAIDMRGYGESDKPRGIKHYTIELLVKDVREIIEQLGRNSTILVAHDWGAVVAWYFAMYHPDMVERLVICNSPHPLALNQVLRSKPSQLFKSWYKFVFQCPILPEEYIKAQDYKILELFFRGKDSKAGLVNQHKFTDDDVEAWKYAFSNDKYALTGPINYYRARMQNLGTLEPIIEPVKPRTLIIWGENDIALDIEGANLSMSLNKATVGAIGFSGVTLLVCLFAIASIYNEVQSIWSELDTEMDSFKLLADELWKDMVQMGAGTPSNRQRRESYGGYGASGHQPSGPGGYGGGPSGGGPPQFTGPAGGPSGGCPNAGAGCCNCKAENTCPEGPAGPVGLVGLDGLPGLPGKDGIPGQDAENIHNEPAQGCFQCPAGPVGPPGTPGRPGLRGMRGPRGLPGSPGRDGFPGAPGDMGNTGPAGKDGERGPAGEKGKDAEQPTSRHGHRGLPGDQGPQGAEGEHGKVGSPGAPGPAGEPGPQGPIGQPGIDGDEGCKGEEGKHGDDAAYCPCPKRGRHRGIGGGSLGGGVSPGGGRGGYRRTLKI</sequence>
<dbReference type="PANTHER" id="PTHR43329">
    <property type="entry name" value="EPOXIDE HYDROLASE"/>
    <property type="match status" value="1"/>
</dbReference>
<name>A0A914CXV2_9BILA</name>
<dbReference type="SMART" id="SM01088">
    <property type="entry name" value="Col_cuticle_N"/>
    <property type="match status" value="1"/>
</dbReference>
<keyword evidence="2" id="KW-0378">Hydrolase</keyword>
<feature type="compositionally biased region" description="Pro residues" evidence="4">
    <location>
        <begin position="548"/>
        <end position="558"/>
    </location>
</feature>
<dbReference type="Gene3D" id="3.40.50.1820">
    <property type="entry name" value="alpha/beta hydrolase"/>
    <property type="match status" value="1"/>
</dbReference>
<organism evidence="6 7">
    <name type="scientific">Acrobeloides nanus</name>
    <dbReference type="NCBI Taxonomy" id="290746"/>
    <lineage>
        <taxon>Eukaryota</taxon>
        <taxon>Metazoa</taxon>
        <taxon>Ecdysozoa</taxon>
        <taxon>Nematoda</taxon>
        <taxon>Chromadorea</taxon>
        <taxon>Rhabditida</taxon>
        <taxon>Tylenchina</taxon>
        <taxon>Cephalobomorpha</taxon>
        <taxon>Cephaloboidea</taxon>
        <taxon>Cephalobidae</taxon>
        <taxon>Acrobeloides</taxon>
    </lineage>
</organism>
<feature type="region of interest" description="Disordered" evidence="4">
    <location>
        <begin position="341"/>
        <end position="382"/>
    </location>
</feature>
<proteinExistence type="inferred from homology"/>
<feature type="compositionally biased region" description="Basic and acidic residues" evidence="4">
    <location>
        <begin position="570"/>
        <end position="579"/>
    </location>
</feature>
<dbReference type="WBParaSite" id="ACRNAN_scaffold1507.g21901.t1">
    <property type="protein sequence ID" value="ACRNAN_scaffold1507.g21901.t1"/>
    <property type="gene ID" value="ACRNAN_scaffold1507.g21901"/>
</dbReference>
<reference evidence="7" key="1">
    <citation type="submission" date="2022-11" db="UniProtKB">
        <authorList>
            <consortium name="WormBaseParasite"/>
        </authorList>
    </citation>
    <scope>IDENTIFICATION</scope>
</reference>
<protein>
    <submittedName>
        <fullName evidence="7">Nematode cuticle collagen N-terminal domain-containing protein</fullName>
    </submittedName>
</protein>
<feature type="domain" description="Nematode cuticle collagen N-terminal" evidence="5">
    <location>
        <begin position="286"/>
        <end position="336"/>
    </location>
</feature>
<dbReference type="Pfam" id="PF01484">
    <property type="entry name" value="Col_cuticle_N"/>
    <property type="match status" value="1"/>
</dbReference>
<evidence type="ECO:0000313" key="6">
    <source>
        <dbReference type="Proteomes" id="UP000887540"/>
    </source>
</evidence>
<evidence type="ECO:0000259" key="5">
    <source>
        <dbReference type="SMART" id="SM01088"/>
    </source>
</evidence>
<feature type="region of interest" description="Disordered" evidence="4">
    <location>
        <begin position="453"/>
        <end position="579"/>
    </location>
</feature>
<evidence type="ECO:0000313" key="7">
    <source>
        <dbReference type="WBParaSite" id="ACRNAN_scaffold1507.g21901.t1"/>
    </source>
</evidence>
<dbReference type="GO" id="GO:0004301">
    <property type="term" value="F:epoxide hydrolase activity"/>
    <property type="evidence" value="ECO:0007669"/>
    <property type="project" value="UniProtKB-ARBA"/>
</dbReference>
<dbReference type="Pfam" id="PF01391">
    <property type="entry name" value="Collagen"/>
    <property type="match status" value="2"/>
</dbReference>
<keyword evidence="1" id="KW-0677">Repeat</keyword>
<accession>A0A914CXV2</accession>
<feature type="compositionally biased region" description="Gly residues" evidence="4">
    <location>
        <begin position="365"/>
        <end position="382"/>
    </location>
</feature>
<dbReference type="AlphaFoldDB" id="A0A914CXV2"/>
<comment type="similarity">
    <text evidence="3">Belongs to the AB hydrolase superfamily. Epoxide hydrolase family.</text>
</comment>
<feature type="region of interest" description="Disordered" evidence="4">
    <location>
        <begin position="596"/>
        <end position="621"/>
    </location>
</feature>
<evidence type="ECO:0000256" key="2">
    <source>
        <dbReference type="ARBA" id="ARBA00022801"/>
    </source>
</evidence>
<dbReference type="PRINTS" id="PR00111">
    <property type="entry name" value="ABHYDROLASE"/>
</dbReference>
<evidence type="ECO:0000256" key="4">
    <source>
        <dbReference type="SAM" id="MobiDB-lite"/>
    </source>
</evidence>
<dbReference type="Pfam" id="PF00561">
    <property type="entry name" value="Abhydrolase_1"/>
    <property type="match status" value="1"/>
</dbReference>
<dbReference type="Proteomes" id="UP000887540">
    <property type="component" value="Unplaced"/>
</dbReference>